<feature type="region of interest" description="Disordered" evidence="1">
    <location>
        <begin position="227"/>
        <end position="274"/>
    </location>
</feature>
<dbReference type="Proteomes" id="UP001164929">
    <property type="component" value="Chromosome 10"/>
</dbReference>
<feature type="compositionally biased region" description="Basic and acidic residues" evidence="1">
    <location>
        <begin position="230"/>
        <end position="266"/>
    </location>
</feature>
<dbReference type="PANTHER" id="PTHR34197">
    <property type="entry name" value="OS04G0591300 PROTEIN"/>
    <property type="match status" value="1"/>
</dbReference>
<organism evidence="2 3">
    <name type="scientific">Populus alba x Populus x berolinensis</name>
    <dbReference type="NCBI Taxonomy" id="444605"/>
    <lineage>
        <taxon>Eukaryota</taxon>
        <taxon>Viridiplantae</taxon>
        <taxon>Streptophyta</taxon>
        <taxon>Embryophyta</taxon>
        <taxon>Tracheophyta</taxon>
        <taxon>Spermatophyta</taxon>
        <taxon>Magnoliopsida</taxon>
        <taxon>eudicotyledons</taxon>
        <taxon>Gunneridae</taxon>
        <taxon>Pentapetalae</taxon>
        <taxon>rosids</taxon>
        <taxon>fabids</taxon>
        <taxon>Malpighiales</taxon>
        <taxon>Salicaceae</taxon>
        <taxon>Saliceae</taxon>
        <taxon>Populus</taxon>
    </lineage>
</organism>
<name>A0AAD6Q810_9ROSI</name>
<accession>A0AAD6Q810</accession>
<keyword evidence="3" id="KW-1185">Reference proteome</keyword>
<comment type="caution">
    <text evidence="2">The sequence shown here is derived from an EMBL/GenBank/DDBJ whole genome shotgun (WGS) entry which is preliminary data.</text>
</comment>
<feature type="region of interest" description="Disordered" evidence="1">
    <location>
        <begin position="94"/>
        <end position="120"/>
    </location>
</feature>
<reference evidence="2" key="1">
    <citation type="journal article" date="2023" name="Mol. Ecol. Resour.">
        <title>Chromosome-level genome assembly of a triploid poplar Populus alba 'Berolinensis'.</title>
        <authorList>
            <person name="Chen S."/>
            <person name="Yu Y."/>
            <person name="Wang X."/>
            <person name="Wang S."/>
            <person name="Zhang T."/>
            <person name="Zhou Y."/>
            <person name="He R."/>
            <person name="Meng N."/>
            <person name="Wang Y."/>
            <person name="Liu W."/>
            <person name="Liu Z."/>
            <person name="Liu J."/>
            <person name="Guo Q."/>
            <person name="Huang H."/>
            <person name="Sederoff R.R."/>
            <person name="Wang G."/>
            <person name="Qu G."/>
            <person name="Chen S."/>
        </authorList>
    </citation>
    <scope>NUCLEOTIDE SEQUENCE</scope>
    <source>
        <strain evidence="2">SC-2020</strain>
    </source>
</reference>
<dbReference type="AlphaFoldDB" id="A0AAD6Q810"/>
<feature type="compositionally biased region" description="Low complexity" evidence="1">
    <location>
        <begin position="99"/>
        <end position="111"/>
    </location>
</feature>
<dbReference type="EMBL" id="JAQIZT010000010">
    <property type="protein sequence ID" value="KAJ6982282.1"/>
    <property type="molecule type" value="Genomic_DNA"/>
</dbReference>
<evidence type="ECO:0000313" key="2">
    <source>
        <dbReference type="EMBL" id="KAJ6982282.1"/>
    </source>
</evidence>
<evidence type="ECO:0000313" key="3">
    <source>
        <dbReference type="Proteomes" id="UP001164929"/>
    </source>
</evidence>
<gene>
    <name evidence="2" type="ORF">NC653_025404</name>
</gene>
<sequence length="522" mass="57365">MKERGKAVEMYSNDLFDQDYSTSSDLPCKKHPSSSSVGICAHCLKDRLVNLVCSDCGEQRLSSCSCSEISSNRNSCTVEVGSVGRISFLIENEKQKNDQVSQSSNSTSKPKSSSKDQKGDELNFMLKRSSSSCVEIKRKSGFWRIGRLFSKKRGKGCDRSSVGGFEEKSDVWVVDYMGVSRCRSLCSFRGGGFFGSEDGTFSGARSSISAARSSISAARNSGVNGGLLFDPDRKSGFSEAEPRKSGFDGEKRDPTGTALEPERLDPGHSGPNTRRVFSLKEGNFTTVDDSGFIDLKFDFPSESKADLSSVKMVSLSDSHSALGSLRGGDAVAQDQYGGHFGSLVGDGLFSHGGSCRITVSDRGIKRSRKSFKSWRWIFRQHPSAKKKEEDLVVKPLVKTPRETQRTKKKKSNHVCDKASLNVSKISFSSFIISSQPFPQNKDLEVLFPDGDFTSSRNAPMFCSFLFLTNHCLPNNTMSFKGNGSIKVLVDLNNYFTMICIRKAYINSKIKEGVKTRNKLVVG</sequence>
<protein>
    <submittedName>
        <fullName evidence="2">Uncharacterized protein</fullName>
    </submittedName>
</protein>
<evidence type="ECO:0000256" key="1">
    <source>
        <dbReference type="SAM" id="MobiDB-lite"/>
    </source>
</evidence>
<proteinExistence type="predicted"/>
<dbReference type="PANTHER" id="PTHR34197:SF3">
    <property type="entry name" value="DUF740 FAMILY PROTEIN"/>
    <property type="match status" value="1"/>
</dbReference>